<keyword evidence="7 8" id="KW-0472">Membrane</keyword>
<feature type="transmembrane region" description="Helical" evidence="8">
    <location>
        <begin position="36"/>
        <end position="57"/>
    </location>
</feature>
<keyword evidence="4" id="KW-1003">Cell membrane</keyword>
<dbReference type="Pfam" id="PF01032">
    <property type="entry name" value="FecCD"/>
    <property type="match status" value="1"/>
</dbReference>
<dbReference type="InterPro" id="IPR037294">
    <property type="entry name" value="ABC_BtuC-like"/>
</dbReference>
<feature type="transmembrane region" description="Helical" evidence="8">
    <location>
        <begin position="126"/>
        <end position="146"/>
    </location>
</feature>
<dbReference type="SUPFAM" id="SSF81345">
    <property type="entry name" value="ABC transporter involved in vitamin B12 uptake, BtuC"/>
    <property type="match status" value="1"/>
</dbReference>
<evidence type="ECO:0000313" key="10">
    <source>
        <dbReference type="Proteomes" id="UP001157126"/>
    </source>
</evidence>
<dbReference type="Proteomes" id="UP001157126">
    <property type="component" value="Unassembled WGS sequence"/>
</dbReference>
<protein>
    <recommendedName>
        <fullName evidence="11">Iron complex transport system permease protein</fullName>
    </recommendedName>
</protein>
<evidence type="ECO:0000256" key="3">
    <source>
        <dbReference type="ARBA" id="ARBA00022448"/>
    </source>
</evidence>
<comment type="caution">
    <text evidence="9">The sequence shown here is derived from an EMBL/GenBank/DDBJ whole genome shotgun (WGS) entry which is preliminary data.</text>
</comment>
<proteinExistence type="inferred from homology"/>
<name>A0ABQ6IPR3_9MICO</name>
<feature type="transmembrane region" description="Helical" evidence="8">
    <location>
        <begin position="218"/>
        <end position="247"/>
    </location>
</feature>
<dbReference type="Gene3D" id="1.10.3470.10">
    <property type="entry name" value="ABC transporter involved in vitamin B12 uptake, BtuC"/>
    <property type="match status" value="1"/>
</dbReference>
<evidence type="ECO:0000256" key="8">
    <source>
        <dbReference type="SAM" id="Phobius"/>
    </source>
</evidence>
<reference evidence="10" key="1">
    <citation type="journal article" date="2019" name="Int. J. Syst. Evol. Microbiol.">
        <title>The Global Catalogue of Microorganisms (GCM) 10K type strain sequencing project: providing services to taxonomists for standard genome sequencing and annotation.</title>
        <authorList>
            <consortium name="The Broad Institute Genomics Platform"/>
            <consortium name="The Broad Institute Genome Sequencing Center for Infectious Disease"/>
            <person name="Wu L."/>
            <person name="Ma J."/>
        </authorList>
    </citation>
    <scope>NUCLEOTIDE SEQUENCE [LARGE SCALE GENOMIC DNA]</scope>
    <source>
        <strain evidence="10">NBRC 113072</strain>
    </source>
</reference>
<feature type="transmembrane region" description="Helical" evidence="8">
    <location>
        <begin position="259"/>
        <end position="279"/>
    </location>
</feature>
<evidence type="ECO:0000256" key="5">
    <source>
        <dbReference type="ARBA" id="ARBA00022692"/>
    </source>
</evidence>
<keyword evidence="3" id="KW-0813">Transport</keyword>
<dbReference type="RefSeq" id="WP_284303575.1">
    <property type="nucleotide sequence ID" value="NZ_BSUO01000001.1"/>
</dbReference>
<gene>
    <name evidence="9" type="ORF">GCM10025883_17910</name>
</gene>
<evidence type="ECO:0000256" key="1">
    <source>
        <dbReference type="ARBA" id="ARBA00004651"/>
    </source>
</evidence>
<dbReference type="InterPro" id="IPR000522">
    <property type="entry name" value="ABC_transptr_permease_BtuC"/>
</dbReference>
<feature type="transmembrane region" description="Helical" evidence="8">
    <location>
        <begin position="96"/>
        <end position="114"/>
    </location>
</feature>
<accession>A0ABQ6IPR3</accession>
<feature type="transmembrane region" description="Helical" evidence="8">
    <location>
        <begin position="285"/>
        <end position="306"/>
    </location>
</feature>
<comment type="similarity">
    <text evidence="2">Belongs to the binding-protein-dependent transport system permease family. FecCD subfamily.</text>
</comment>
<sequence>MRVGIAWAVALAALAAYLFAFVVGPLEFAFSLRFPTAGAILVAAFAQALATVLFHTVTDNRILTPSIMGFDSLFVLIQTVLVTVFGGMILTDLDGTAMLLAQTATMIAFALVLYRWLFSGTFGSMHVLLLVGVVIGMAFRSISTFLERLLHPTDYDLLSVELFGRITDVDPAQLPLAFAVCALAGGVAWNRRHTLDALILGRDTALGIGVEHRREMTLALILVAVLISFSTALIGPLTFFGFVIATLAYQLTGTYRHVAVVPMATALGVIALAGGQFLLQHVFYAAGFLTTIIEFVGGICFLFLLLRRRSL</sequence>
<dbReference type="PANTHER" id="PTHR30472:SF19">
    <property type="entry name" value="PETROBACTIN IMPORT SYSTEM PERMEASE PROTEIN YCLO"/>
    <property type="match status" value="1"/>
</dbReference>
<keyword evidence="10" id="KW-1185">Reference proteome</keyword>
<evidence type="ECO:0000313" key="9">
    <source>
        <dbReference type="EMBL" id="GMA39746.1"/>
    </source>
</evidence>
<keyword evidence="6 8" id="KW-1133">Transmembrane helix</keyword>
<keyword evidence="5 8" id="KW-0812">Transmembrane</keyword>
<dbReference type="PANTHER" id="PTHR30472">
    <property type="entry name" value="FERRIC ENTEROBACTIN TRANSPORT SYSTEM PERMEASE PROTEIN"/>
    <property type="match status" value="1"/>
</dbReference>
<evidence type="ECO:0000256" key="7">
    <source>
        <dbReference type="ARBA" id="ARBA00023136"/>
    </source>
</evidence>
<evidence type="ECO:0000256" key="6">
    <source>
        <dbReference type="ARBA" id="ARBA00022989"/>
    </source>
</evidence>
<evidence type="ECO:0008006" key="11">
    <source>
        <dbReference type="Google" id="ProtNLM"/>
    </source>
</evidence>
<comment type="subcellular location">
    <subcellularLocation>
        <location evidence="1">Cell membrane</location>
        <topology evidence="1">Multi-pass membrane protein</topology>
    </subcellularLocation>
</comment>
<evidence type="ECO:0000256" key="2">
    <source>
        <dbReference type="ARBA" id="ARBA00007935"/>
    </source>
</evidence>
<organism evidence="9 10">
    <name type="scientific">Mobilicoccus caccae</name>
    <dbReference type="NCBI Taxonomy" id="1859295"/>
    <lineage>
        <taxon>Bacteria</taxon>
        <taxon>Bacillati</taxon>
        <taxon>Actinomycetota</taxon>
        <taxon>Actinomycetes</taxon>
        <taxon>Micrococcales</taxon>
        <taxon>Dermatophilaceae</taxon>
        <taxon>Mobilicoccus</taxon>
    </lineage>
</organism>
<feature type="transmembrane region" description="Helical" evidence="8">
    <location>
        <begin position="69"/>
        <end position="90"/>
    </location>
</feature>
<dbReference type="EMBL" id="BSUO01000001">
    <property type="protein sequence ID" value="GMA39746.1"/>
    <property type="molecule type" value="Genomic_DNA"/>
</dbReference>
<evidence type="ECO:0000256" key="4">
    <source>
        <dbReference type="ARBA" id="ARBA00022475"/>
    </source>
</evidence>